<evidence type="ECO:0000256" key="5">
    <source>
        <dbReference type="PIRSR" id="PIRSR015582-2"/>
    </source>
</evidence>
<keyword evidence="2 5" id="KW-0479">Metal-binding</keyword>
<dbReference type="InterPro" id="IPR040442">
    <property type="entry name" value="Pyrv_kinase-like_dom_sf"/>
</dbReference>
<dbReference type="GO" id="GO:0006107">
    <property type="term" value="P:oxaloacetate metabolic process"/>
    <property type="evidence" value="ECO:0007669"/>
    <property type="project" value="TreeGrafter"/>
</dbReference>
<keyword evidence="7" id="KW-0456">Lyase</keyword>
<gene>
    <name evidence="7" type="ORF">Raf01_88110</name>
</gene>
<evidence type="ECO:0000256" key="4">
    <source>
        <dbReference type="PIRSR" id="PIRSR015582-1"/>
    </source>
</evidence>
<feature type="binding site" evidence="4">
    <location>
        <position position="115"/>
    </location>
    <ligand>
        <name>substrate</name>
    </ligand>
</feature>
<evidence type="ECO:0000313" key="8">
    <source>
        <dbReference type="Proteomes" id="UP000642748"/>
    </source>
</evidence>
<organism evidence="7 8">
    <name type="scientific">Rugosimonospora africana</name>
    <dbReference type="NCBI Taxonomy" id="556532"/>
    <lineage>
        <taxon>Bacteria</taxon>
        <taxon>Bacillati</taxon>
        <taxon>Actinomycetota</taxon>
        <taxon>Actinomycetes</taxon>
        <taxon>Micromonosporales</taxon>
        <taxon>Micromonosporaceae</taxon>
        <taxon>Rugosimonospora</taxon>
    </lineage>
</organism>
<dbReference type="GO" id="GO:0016829">
    <property type="term" value="F:lyase activity"/>
    <property type="evidence" value="ECO:0007669"/>
    <property type="project" value="UniProtKB-KW"/>
</dbReference>
<dbReference type="Gene3D" id="3.20.20.60">
    <property type="entry name" value="Phosphoenolpyruvate-binding domains"/>
    <property type="match status" value="1"/>
</dbReference>
<evidence type="ECO:0000256" key="2">
    <source>
        <dbReference type="ARBA" id="ARBA00022723"/>
    </source>
</evidence>
<accession>A0A8J3R2L3</accession>
<dbReference type="InterPro" id="IPR005000">
    <property type="entry name" value="Aldolase/citrate-lyase_domain"/>
</dbReference>
<feature type="binding site" evidence="5">
    <location>
        <position position="142"/>
    </location>
    <ligand>
        <name>Mg(2+)</name>
        <dbReference type="ChEBI" id="CHEBI:18420"/>
    </ligand>
</feature>
<dbReference type="PANTHER" id="PTHR32308">
    <property type="entry name" value="LYASE BETA SUBUNIT, PUTATIVE (AFU_ORTHOLOGUE AFUA_4G13030)-RELATED"/>
    <property type="match status" value="1"/>
</dbReference>
<dbReference type="InterPro" id="IPR015813">
    <property type="entry name" value="Pyrv/PenolPyrv_kinase-like_dom"/>
</dbReference>
<evidence type="ECO:0000256" key="1">
    <source>
        <dbReference type="ARBA" id="ARBA00001946"/>
    </source>
</evidence>
<comment type="cofactor">
    <cofactor evidence="1">
        <name>Mg(2+)</name>
        <dbReference type="ChEBI" id="CHEBI:18420"/>
    </cofactor>
</comment>
<dbReference type="Proteomes" id="UP000642748">
    <property type="component" value="Unassembled WGS sequence"/>
</dbReference>
<dbReference type="SUPFAM" id="SSF51621">
    <property type="entry name" value="Phosphoenolpyruvate/pyruvate domain"/>
    <property type="match status" value="1"/>
</dbReference>
<dbReference type="AlphaFoldDB" id="A0A8J3R2L3"/>
<dbReference type="RefSeq" id="WP_239134442.1">
    <property type="nucleotide sequence ID" value="NZ_BONZ01000102.1"/>
</dbReference>
<dbReference type="PANTHER" id="PTHR32308:SF10">
    <property type="entry name" value="CITRATE LYASE SUBUNIT BETA"/>
    <property type="match status" value="1"/>
</dbReference>
<name>A0A8J3R2L3_9ACTN</name>
<feature type="binding site" evidence="5">
    <location>
        <position position="115"/>
    </location>
    <ligand>
        <name>Mg(2+)</name>
        <dbReference type="ChEBI" id="CHEBI:18420"/>
    </ligand>
</feature>
<keyword evidence="3 5" id="KW-0460">Magnesium</keyword>
<protein>
    <submittedName>
        <fullName evidence="7">CoA ester lyase</fullName>
    </submittedName>
</protein>
<evidence type="ECO:0000259" key="6">
    <source>
        <dbReference type="Pfam" id="PF03328"/>
    </source>
</evidence>
<reference evidence="7" key="1">
    <citation type="submission" date="2021-01" db="EMBL/GenBank/DDBJ databases">
        <title>Whole genome shotgun sequence of Rugosimonospora africana NBRC 104875.</title>
        <authorList>
            <person name="Komaki H."/>
            <person name="Tamura T."/>
        </authorList>
    </citation>
    <scope>NUCLEOTIDE SEQUENCE</scope>
    <source>
        <strain evidence="7">NBRC 104875</strain>
    </source>
</reference>
<sequence length="279" mass="29192">MLTWLYVPGDRPDRFAKAVASGADTVILDLEDAVHPRNKATAREAVAEFCAVRHEVPVHVRINEFGTRDAVADLAAIAGAPGLTGLRLPKVNSAADVARTAAEVPRGVELYPLLESALGVQRAYDIATAHPAVAGLALGEADLRSDLGVSDDAGLAYARGRAILAARAAGLPAPAMSVYPDVRDLDGLAASCRTGRSLGFLGRTAIHPRQLPVIVDAFRPSSAQLARAEELLAALDAADASGSGTAVLPDGRFADRAMVEQARRVVALARRYPPAEDRA</sequence>
<dbReference type="Pfam" id="PF03328">
    <property type="entry name" value="HpcH_HpaI"/>
    <property type="match status" value="1"/>
</dbReference>
<feature type="binding site" evidence="4">
    <location>
        <position position="61"/>
    </location>
    <ligand>
        <name>substrate</name>
    </ligand>
</feature>
<evidence type="ECO:0000313" key="7">
    <source>
        <dbReference type="EMBL" id="GIH20639.1"/>
    </source>
</evidence>
<dbReference type="InterPro" id="IPR011206">
    <property type="entry name" value="Citrate_lyase_beta/mcl1/mcl2"/>
</dbReference>
<keyword evidence="8" id="KW-1185">Reference proteome</keyword>
<dbReference type="EMBL" id="BONZ01000102">
    <property type="protein sequence ID" value="GIH20639.1"/>
    <property type="molecule type" value="Genomic_DNA"/>
</dbReference>
<feature type="domain" description="HpcH/HpaI aldolase/citrate lyase" evidence="6">
    <location>
        <begin position="4"/>
        <end position="208"/>
    </location>
</feature>
<proteinExistence type="predicted"/>
<evidence type="ECO:0000256" key="3">
    <source>
        <dbReference type="ARBA" id="ARBA00022842"/>
    </source>
</evidence>
<dbReference type="GO" id="GO:0000287">
    <property type="term" value="F:magnesium ion binding"/>
    <property type="evidence" value="ECO:0007669"/>
    <property type="project" value="TreeGrafter"/>
</dbReference>
<comment type="caution">
    <text evidence="7">The sequence shown here is derived from an EMBL/GenBank/DDBJ whole genome shotgun (WGS) entry which is preliminary data.</text>
</comment>
<dbReference type="PIRSF" id="PIRSF015582">
    <property type="entry name" value="Cit_lyase_B"/>
    <property type="match status" value="1"/>
</dbReference>